<evidence type="ECO:0000313" key="2">
    <source>
        <dbReference type="EMBL" id="MDP9838662.1"/>
    </source>
</evidence>
<feature type="region of interest" description="Disordered" evidence="1">
    <location>
        <begin position="71"/>
        <end position="91"/>
    </location>
</feature>
<feature type="compositionally biased region" description="Basic and acidic residues" evidence="1">
    <location>
        <begin position="76"/>
        <end position="91"/>
    </location>
</feature>
<comment type="caution">
    <text evidence="2">The sequence shown here is derived from an EMBL/GenBank/DDBJ whole genome shotgun (WGS) entry which is preliminary data.</text>
</comment>
<name>A0ABT9PW69_9HYPH</name>
<reference evidence="2 3" key="1">
    <citation type="submission" date="2023-07" db="EMBL/GenBank/DDBJ databases">
        <title>Sorghum-associated microbial communities from plants grown in Nebraska, USA.</title>
        <authorList>
            <person name="Schachtman D."/>
        </authorList>
    </citation>
    <scope>NUCLEOTIDE SEQUENCE [LARGE SCALE GENOMIC DNA]</scope>
    <source>
        <strain evidence="2 3">DS1307</strain>
    </source>
</reference>
<evidence type="ECO:0000256" key="1">
    <source>
        <dbReference type="SAM" id="MobiDB-lite"/>
    </source>
</evidence>
<accession>A0ABT9PW69</accession>
<keyword evidence="3" id="KW-1185">Reference proteome</keyword>
<sequence length="91" mass="9838">MSSNPATAALSNANFTLIREVLRGAGLRGVHSLASSDVKRKASIFLTAEFHRGSRTKSALSQAISRRGEQVSIVRPSKEQAIDRWTDEGGQ</sequence>
<proteinExistence type="predicted"/>
<dbReference type="Proteomes" id="UP001241472">
    <property type="component" value="Unassembled WGS sequence"/>
</dbReference>
<dbReference type="EMBL" id="JAUSRF010000011">
    <property type="protein sequence ID" value="MDP9838662.1"/>
    <property type="molecule type" value="Genomic_DNA"/>
</dbReference>
<protein>
    <submittedName>
        <fullName evidence="2">Uncharacterized protein</fullName>
    </submittedName>
</protein>
<evidence type="ECO:0000313" key="3">
    <source>
        <dbReference type="Proteomes" id="UP001241472"/>
    </source>
</evidence>
<organism evidence="2 3">
    <name type="scientific">Neorhizobium huautlense</name>
    <dbReference type="NCBI Taxonomy" id="67774"/>
    <lineage>
        <taxon>Bacteria</taxon>
        <taxon>Pseudomonadati</taxon>
        <taxon>Pseudomonadota</taxon>
        <taxon>Alphaproteobacteria</taxon>
        <taxon>Hyphomicrobiales</taxon>
        <taxon>Rhizobiaceae</taxon>
        <taxon>Rhizobium/Agrobacterium group</taxon>
        <taxon>Neorhizobium</taxon>
    </lineage>
</organism>
<gene>
    <name evidence="2" type="ORF">J2T09_003434</name>
</gene>